<name>A0A268F3R4_9BACL</name>
<comment type="caution">
    <text evidence="2">The sequence shown here is derived from an EMBL/GenBank/DDBJ whole genome shotgun (WGS) entry which is preliminary data.</text>
</comment>
<dbReference type="RefSeq" id="WP_095263252.1">
    <property type="nucleotide sequence ID" value="NZ_NPBY01000006.1"/>
</dbReference>
<dbReference type="EMBL" id="NPBY01000006">
    <property type="protein sequence ID" value="PAD80017.1"/>
    <property type="molecule type" value="Genomic_DNA"/>
</dbReference>
<dbReference type="AlphaFoldDB" id="A0A268F3R4"/>
<dbReference type="NCBIfam" id="TIGR04223">
    <property type="entry name" value="quorum_AgrD"/>
    <property type="match status" value="1"/>
</dbReference>
<keyword evidence="1" id="KW-0812">Transmembrane</keyword>
<feature type="transmembrane region" description="Helical" evidence="1">
    <location>
        <begin position="12"/>
        <end position="37"/>
    </location>
</feature>
<organism evidence="2 3">
    <name type="scientific">Paenibacillus campinasensis</name>
    <dbReference type="NCBI Taxonomy" id="66347"/>
    <lineage>
        <taxon>Bacteria</taxon>
        <taxon>Bacillati</taxon>
        <taxon>Bacillota</taxon>
        <taxon>Bacilli</taxon>
        <taxon>Bacillales</taxon>
        <taxon>Paenibacillaceae</taxon>
        <taxon>Paenibacillus</taxon>
    </lineage>
</organism>
<protein>
    <recommendedName>
        <fullName evidence="4">Cyclic lactone autoinducer peptide</fullName>
    </recommendedName>
</protein>
<evidence type="ECO:0008006" key="4">
    <source>
        <dbReference type="Google" id="ProtNLM"/>
    </source>
</evidence>
<evidence type="ECO:0000313" key="2">
    <source>
        <dbReference type="EMBL" id="PAD80017.1"/>
    </source>
</evidence>
<proteinExistence type="predicted"/>
<sequence length="50" mass="5415">MVNIARKLNHSVMSALASVIASIAVLSVSTASILFVYKGEVPEELLRKEE</sequence>
<keyword evidence="1" id="KW-0472">Membrane</keyword>
<reference evidence="2 3" key="1">
    <citation type="submission" date="2017-07" db="EMBL/GenBank/DDBJ databases">
        <title>Isolation and whole genome analysis of endospore-forming bacteria from heroin.</title>
        <authorList>
            <person name="Kalinowski J."/>
            <person name="Ahrens B."/>
            <person name="Al-Dilaimi A."/>
            <person name="Winkler A."/>
            <person name="Wibberg D."/>
            <person name="Schleenbecker U."/>
            <person name="Ruckert C."/>
            <person name="Wolfel R."/>
            <person name="Grass G."/>
        </authorList>
    </citation>
    <scope>NUCLEOTIDE SEQUENCE [LARGE SCALE GENOMIC DNA]</scope>
    <source>
        <strain evidence="2 3">7537-G1</strain>
    </source>
</reference>
<dbReference type="Proteomes" id="UP000215596">
    <property type="component" value="Unassembled WGS sequence"/>
</dbReference>
<gene>
    <name evidence="2" type="ORF">CHH67_01710</name>
</gene>
<keyword evidence="1" id="KW-1133">Transmembrane helix</keyword>
<evidence type="ECO:0000256" key="1">
    <source>
        <dbReference type="SAM" id="Phobius"/>
    </source>
</evidence>
<accession>A0A268F3R4</accession>
<evidence type="ECO:0000313" key="3">
    <source>
        <dbReference type="Proteomes" id="UP000215596"/>
    </source>
</evidence>
<dbReference type="InterPro" id="IPR009229">
    <property type="entry name" value="AgrD"/>
</dbReference>